<gene>
    <name evidence="1" type="ORF">EBO34_07825</name>
</gene>
<proteinExistence type="predicted"/>
<dbReference type="EMBL" id="RHIB01000001">
    <property type="protein sequence ID" value="RNA69831.1"/>
    <property type="molecule type" value="Genomic_DNA"/>
</dbReference>
<accession>A0A3M7TX38</accession>
<evidence type="ECO:0000313" key="2">
    <source>
        <dbReference type="Proteomes" id="UP000278746"/>
    </source>
</evidence>
<organism evidence="1 2">
    <name type="scientific">Alteribacter keqinensis</name>
    <dbReference type="NCBI Taxonomy" id="2483800"/>
    <lineage>
        <taxon>Bacteria</taxon>
        <taxon>Bacillati</taxon>
        <taxon>Bacillota</taxon>
        <taxon>Bacilli</taxon>
        <taxon>Bacillales</taxon>
        <taxon>Bacillaceae</taxon>
        <taxon>Alteribacter</taxon>
    </lineage>
</organism>
<keyword evidence="2" id="KW-1185">Reference proteome</keyword>
<evidence type="ECO:0000313" key="1">
    <source>
        <dbReference type="EMBL" id="RNA69831.1"/>
    </source>
</evidence>
<dbReference type="Proteomes" id="UP000278746">
    <property type="component" value="Unassembled WGS sequence"/>
</dbReference>
<dbReference type="AlphaFoldDB" id="A0A3M7TX38"/>
<name>A0A3M7TX38_9BACI</name>
<comment type="caution">
    <text evidence="1">The sequence shown here is derived from an EMBL/GenBank/DDBJ whole genome shotgun (WGS) entry which is preliminary data.</text>
</comment>
<protein>
    <submittedName>
        <fullName evidence="1">Uncharacterized protein</fullName>
    </submittedName>
</protein>
<sequence length="113" mass="12417">MLITTVAACSSGIGNPTAGDILSDNPNADILQWDGIVYSNVNDAEYVRELGHEPVEKLGEIERQSGSRWFFRDRSATHLPEGTNIFNVNKGGIYYLIGVADDEEIVYRALVEG</sequence>
<reference evidence="1 2" key="1">
    <citation type="submission" date="2018-10" db="EMBL/GenBank/DDBJ databases">
        <title>Bacillus Keqinensis sp. nov., a moderately halophilic bacterium isolated from a saline-alkaline lake.</title>
        <authorList>
            <person name="Wang H."/>
        </authorList>
    </citation>
    <scope>NUCLEOTIDE SEQUENCE [LARGE SCALE GENOMIC DNA]</scope>
    <source>
        <strain evidence="1 2">KQ-3</strain>
    </source>
</reference>